<keyword evidence="2" id="KW-1185">Reference proteome</keyword>
<comment type="caution">
    <text evidence="1">The sequence shown here is derived from an EMBL/GenBank/DDBJ whole genome shotgun (WGS) entry which is preliminary data.</text>
</comment>
<dbReference type="Proteomes" id="UP001164539">
    <property type="component" value="Chromosome 4"/>
</dbReference>
<protein>
    <submittedName>
        <fullName evidence="1">MuDR family transposase</fullName>
    </submittedName>
</protein>
<evidence type="ECO:0000313" key="1">
    <source>
        <dbReference type="EMBL" id="KAJ4720301.1"/>
    </source>
</evidence>
<sequence length="701" mass="78871">MGDAITIVTMNGGSWETTPNGSEEYVGGKIRGFSVNRDITYNAFLRILYKAFTINPSEFIIKTRTKYSICIQSGAGVMAADITTEMDFRAFMSANSPYMASRRGYCPLYITLGCVNSADETRTEAPIHVSPRTIPAMPTQFMSSSGSNQVNDTVPAVTTQSLCNSRFEYTGQGFANRYSQHSQLPSIPPELQHRPVNFFDDATTIEGGDSPPHNNVAQQNDYHDTEANINGADISQPCEFGQNIVEEESESREDGCNRAAQRSFSTAVPSSRNQFIWWLPPVAPSVITPNDAFSGTGSSDVCVGQIFNTKQELRDKLGLVALKNHFQFKVYKSTTDRFEAKCLVQGCQWRIRATKSNCDTYFRVTKMNTVHSCQNEELQDSHRQASTRLIGELIKDKFKDCSRSYTPRNIRDDVQTDYGVRLSYIKSWRSKEHALKLVVGDPSESFKGLPLYCHVLKEKNPGTVTSIEKDADDHFLYFFMSLGQCIRGFRTTIRPVIVVDGTFLKGTYRGSLLVAASIDGNDNIYPVAFDVADSENDASWEWFFLKLREAIGLIENLVFISDQHSSIEKGISTVFPDASHGFCSYHISGNMKVKYKMRAQKIETFMAAYFLAAKAYRFSECNEYMQNLWVKHRGTVEVVHLREKTCSCRRFDLSQLPCAHALAACRHIRLSHNSLCAHYYTTNTWMNAYAESIHPVGNDVD</sequence>
<accession>A0ACC1YA37</accession>
<organism evidence="1 2">
    <name type="scientific">Melia azedarach</name>
    <name type="common">Chinaberry tree</name>
    <dbReference type="NCBI Taxonomy" id="155640"/>
    <lineage>
        <taxon>Eukaryota</taxon>
        <taxon>Viridiplantae</taxon>
        <taxon>Streptophyta</taxon>
        <taxon>Embryophyta</taxon>
        <taxon>Tracheophyta</taxon>
        <taxon>Spermatophyta</taxon>
        <taxon>Magnoliopsida</taxon>
        <taxon>eudicotyledons</taxon>
        <taxon>Gunneridae</taxon>
        <taxon>Pentapetalae</taxon>
        <taxon>rosids</taxon>
        <taxon>malvids</taxon>
        <taxon>Sapindales</taxon>
        <taxon>Meliaceae</taxon>
        <taxon>Melia</taxon>
    </lineage>
</organism>
<dbReference type="EMBL" id="CM051397">
    <property type="protein sequence ID" value="KAJ4720301.1"/>
    <property type="molecule type" value="Genomic_DNA"/>
</dbReference>
<gene>
    <name evidence="1" type="ORF">OWV82_008155</name>
</gene>
<evidence type="ECO:0000313" key="2">
    <source>
        <dbReference type="Proteomes" id="UP001164539"/>
    </source>
</evidence>
<proteinExistence type="predicted"/>
<reference evidence="1 2" key="1">
    <citation type="journal article" date="2023" name="Science">
        <title>Complex scaffold remodeling in plant triterpene biosynthesis.</title>
        <authorList>
            <person name="De La Pena R."/>
            <person name="Hodgson H."/>
            <person name="Liu J.C."/>
            <person name="Stephenson M.J."/>
            <person name="Martin A.C."/>
            <person name="Owen C."/>
            <person name="Harkess A."/>
            <person name="Leebens-Mack J."/>
            <person name="Jimenez L.E."/>
            <person name="Osbourn A."/>
            <person name="Sattely E.S."/>
        </authorList>
    </citation>
    <scope>NUCLEOTIDE SEQUENCE [LARGE SCALE GENOMIC DNA]</scope>
    <source>
        <strain evidence="2">cv. JPN11</strain>
        <tissue evidence="1">Leaf</tissue>
    </source>
</reference>
<name>A0ACC1YA37_MELAZ</name>